<gene>
    <name evidence="2" type="ORF">METZ01_LOCUS119420</name>
</gene>
<dbReference type="AlphaFoldDB" id="A0A381XP60"/>
<feature type="domain" description="Glycosyltransferase 2-like" evidence="1">
    <location>
        <begin position="7"/>
        <end position="172"/>
    </location>
</feature>
<dbReference type="Pfam" id="PF00535">
    <property type="entry name" value="Glycos_transf_2"/>
    <property type="match status" value="1"/>
</dbReference>
<dbReference type="InterPro" id="IPR029044">
    <property type="entry name" value="Nucleotide-diphossugar_trans"/>
</dbReference>
<protein>
    <recommendedName>
        <fullName evidence="1">Glycosyltransferase 2-like domain-containing protein</fullName>
    </recommendedName>
</protein>
<dbReference type="EMBL" id="UINC01015887">
    <property type="protein sequence ID" value="SVA66566.1"/>
    <property type="molecule type" value="Genomic_DNA"/>
</dbReference>
<sequence length="358" mass="40718">MAKPLVTICVPTRNRVASLKKSIQKILDQDYTPLEIIISDNASMDGTEAFCEELERSDHRVRYVRHPKNIGLHGNLNFCLGSGDGEFLCIFHDHDDHEANIVSTYVAFLCQHLDVGLVCSDWELIDEEGRSLGTRTHDVKPVTPGLEYIERATRSGRSSIGIPGAMIRREALGTVRFVDDAPVGYGDFPVWFEIAERWSVGHVDGQLWRWTQSEQSQSAGTVTSMAQQYHQNLMHYCETHLKRWPEHGETVACWQSNIRRYLFWSLAYEVALYCRSKKTSAGSFPGIKGLPTRYELMGYKLRREEVKDVLTQMRSYSTGAKQHTALLLITLLIRLNVTWPLAWSAEHHARLRGVLGLS</sequence>
<proteinExistence type="predicted"/>
<evidence type="ECO:0000259" key="1">
    <source>
        <dbReference type="Pfam" id="PF00535"/>
    </source>
</evidence>
<accession>A0A381XP60</accession>
<dbReference type="PANTHER" id="PTHR22916:SF3">
    <property type="entry name" value="UDP-GLCNAC:BETAGAL BETA-1,3-N-ACETYLGLUCOSAMINYLTRANSFERASE-LIKE PROTEIN 1"/>
    <property type="match status" value="1"/>
</dbReference>
<name>A0A381XP60_9ZZZZ</name>
<dbReference type="CDD" id="cd00761">
    <property type="entry name" value="Glyco_tranf_GTA_type"/>
    <property type="match status" value="1"/>
</dbReference>
<dbReference type="SUPFAM" id="SSF53448">
    <property type="entry name" value="Nucleotide-diphospho-sugar transferases"/>
    <property type="match status" value="1"/>
</dbReference>
<organism evidence="2">
    <name type="scientific">marine metagenome</name>
    <dbReference type="NCBI Taxonomy" id="408172"/>
    <lineage>
        <taxon>unclassified sequences</taxon>
        <taxon>metagenomes</taxon>
        <taxon>ecological metagenomes</taxon>
    </lineage>
</organism>
<evidence type="ECO:0000313" key="2">
    <source>
        <dbReference type="EMBL" id="SVA66566.1"/>
    </source>
</evidence>
<dbReference type="PANTHER" id="PTHR22916">
    <property type="entry name" value="GLYCOSYLTRANSFERASE"/>
    <property type="match status" value="1"/>
</dbReference>
<reference evidence="2" key="1">
    <citation type="submission" date="2018-05" db="EMBL/GenBank/DDBJ databases">
        <authorList>
            <person name="Lanie J.A."/>
            <person name="Ng W.-L."/>
            <person name="Kazmierczak K.M."/>
            <person name="Andrzejewski T.M."/>
            <person name="Davidsen T.M."/>
            <person name="Wayne K.J."/>
            <person name="Tettelin H."/>
            <person name="Glass J.I."/>
            <person name="Rusch D."/>
            <person name="Podicherti R."/>
            <person name="Tsui H.-C.T."/>
            <person name="Winkler M.E."/>
        </authorList>
    </citation>
    <scope>NUCLEOTIDE SEQUENCE</scope>
</reference>
<dbReference type="Gene3D" id="3.90.550.10">
    <property type="entry name" value="Spore Coat Polysaccharide Biosynthesis Protein SpsA, Chain A"/>
    <property type="match status" value="1"/>
</dbReference>
<dbReference type="GO" id="GO:0016758">
    <property type="term" value="F:hexosyltransferase activity"/>
    <property type="evidence" value="ECO:0007669"/>
    <property type="project" value="UniProtKB-ARBA"/>
</dbReference>
<dbReference type="InterPro" id="IPR001173">
    <property type="entry name" value="Glyco_trans_2-like"/>
</dbReference>